<sequence>MEMWRISICEIAILPLTIYLVSNGNIYVVTGNSPSTSSTKLLTQTTNLTLKSLVLIQPLTLLFGESTTTKITPTNANFSENTNTTASKPLQAPHHIRQNQVATALPVK</sequence>
<evidence type="ECO:0000313" key="2">
    <source>
        <dbReference type="EMBL" id="KER31190.1"/>
    </source>
</evidence>
<dbReference type="KEGG" id="ovi:T265_02515"/>
<dbReference type="Proteomes" id="UP000054324">
    <property type="component" value="Unassembled WGS sequence"/>
</dbReference>
<evidence type="ECO:0000313" key="3">
    <source>
        <dbReference type="Proteomes" id="UP000054324"/>
    </source>
</evidence>
<dbReference type="AlphaFoldDB" id="A0A075A6F4"/>
<name>A0A075A6F4_OPIVI</name>
<reference evidence="2 3" key="1">
    <citation type="submission" date="2013-11" db="EMBL/GenBank/DDBJ databases">
        <title>Opisthorchis viverrini - life in the bile duct.</title>
        <authorList>
            <person name="Young N.D."/>
            <person name="Nagarajan N."/>
            <person name="Lin S.J."/>
            <person name="Korhonen P.K."/>
            <person name="Jex A.R."/>
            <person name="Hall R.S."/>
            <person name="Safavi-Hemami H."/>
            <person name="Kaewkong W."/>
            <person name="Bertrand D."/>
            <person name="Gao S."/>
            <person name="Seet Q."/>
            <person name="Wongkham S."/>
            <person name="Teh B.T."/>
            <person name="Wongkham C."/>
            <person name="Intapan P.M."/>
            <person name="Maleewong W."/>
            <person name="Yang X."/>
            <person name="Hu M."/>
            <person name="Wang Z."/>
            <person name="Hofmann A."/>
            <person name="Sternberg P.W."/>
            <person name="Tan P."/>
            <person name="Wang J."/>
            <person name="Gasser R.B."/>
        </authorList>
    </citation>
    <scope>NUCLEOTIDE SEQUENCE [LARGE SCALE GENOMIC DNA]</scope>
</reference>
<gene>
    <name evidence="2" type="ORF">T265_02515</name>
</gene>
<feature type="compositionally biased region" description="Polar residues" evidence="1">
    <location>
        <begin position="73"/>
        <end position="88"/>
    </location>
</feature>
<proteinExistence type="predicted"/>
<feature type="region of interest" description="Disordered" evidence="1">
    <location>
        <begin position="73"/>
        <end position="93"/>
    </location>
</feature>
<organism evidence="2 3">
    <name type="scientific">Opisthorchis viverrini</name>
    <name type="common">Southeast Asian liver fluke</name>
    <dbReference type="NCBI Taxonomy" id="6198"/>
    <lineage>
        <taxon>Eukaryota</taxon>
        <taxon>Metazoa</taxon>
        <taxon>Spiralia</taxon>
        <taxon>Lophotrochozoa</taxon>
        <taxon>Platyhelminthes</taxon>
        <taxon>Trematoda</taxon>
        <taxon>Digenea</taxon>
        <taxon>Opisthorchiida</taxon>
        <taxon>Opisthorchiata</taxon>
        <taxon>Opisthorchiidae</taxon>
        <taxon>Opisthorchis</taxon>
    </lineage>
</organism>
<keyword evidence="3" id="KW-1185">Reference proteome</keyword>
<dbReference type="EMBL" id="KL596649">
    <property type="protein sequence ID" value="KER31190.1"/>
    <property type="molecule type" value="Genomic_DNA"/>
</dbReference>
<protein>
    <submittedName>
        <fullName evidence="2">Uncharacterized protein</fullName>
    </submittedName>
</protein>
<dbReference type="GeneID" id="20316703"/>
<accession>A0A075A6F4</accession>
<evidence type="ECO:0000256" key="1">
    <source>
        <dbReference type="SAM" id="MobiDB-lite"/>
    </source>
</evidence>
<dbReference type="RefSeq" id="XP_009165042.1">
    <property type="nucleotide sequence ID" value="XM_009166778.1"/>
</dbReference>
<dbReference type="CTD" id="20316703"/>